<accession>A0ABU0IQT6</accession>
<gene>
    <name evidence="2" type="ORF">QO010_002163</name>
</gene>
<feature type="compositionally biased region" description="Pro residues" evidence="1">
    <location>
        <begin position="139"/>
        <end position="149"/>
    </location>
</feature>
<reference evidence="2 3" key="1">
    <citation type="submission" date="2023-07" db="EMBL/GenBank/DDBJ databases">
        <title>Genomic Encyclopedia of Type Strains, Phase IV (KMG-IV): sequencing the most valuable type-strain genomes for metagenomic binning, comparative biology and taxonomic classification.</title>
        <authorList>
            <person name="Goeker M."/>
        </authorList>
    </citation>
    <scope>NUCLEOTIDE SEQUENCE [LARGE SCALE GENOMIC DNA]</scope>
    <source>
        <strain evidence="2 3">DSM 18695</strain>
    </source>
</reference>
<sequence>MALFPKIQSPCPYKANLAAVMDGDQCRMCKRQVHDITDWTDQQRITFLAECKDEVCVSYRLPRVAAAAAVALTALAAPLAAAAQDCPDTYIDGTEVGGIRDLGKVEMIESAADKALPELPVVYEDQAPAQSDAAKPVPADQPAPQPAKG</sequence>
<evidence type="ECO:0000313" key="2">
    <source>
        <dbReference type="EMBL" id="MDQ0464382.1"/>
    </source>
</evidence>
<comment type="caution">
    <text evidence="2">The sequence shown here is derived from an EMBL/GenBank/DDBJ whole genome shotgun (WGS) entry which is preliminary data.</text>
</comment>
<dbReference type="EMBL" id="JAUSVS010000003">
    <property type="protein sequence ID" value="MDQ0464382.1"/>
    <property type="molecule type" value="Genomic_DNA"/>
</dbReference>
<dbReference type="Proteomes" id="UP001228905">
    <property type="component" value="Unassembled WGS sequence"/>
</dbReference>
<proteinExistence type="predicted"/>
<evidence type="ECO:0000313" key="3">
    <source>
        <dbReference type="Proteomes" id="UP001228905"/>
    </source>
</evidence>
<feature type="region of interest" description="Disordered" evidence="1">
    <location>
        <begin position="123"/>
        <end position="149"/>
    </location>
</feature>
<name>A0ABU0IQT6_9CAUL</name>
<evidence type="ECO:0000256" key="1">
    <source>
        <dbReference type="SAM" id="MobiDB-lite"/>
    </source>
</evidence>
<protein>
    <submittedName>
        <fullName evidence="2">Fe-S protein YdhL (DUF1289 family)</fullName>
    </submittedName>
</protein>
<dbReference type="RefSeq" id="WP_307349008.1">
    <property type="nucleotide sequence ID" value="NZ_JAUSVS010000003.1"/>
</dbReference>
<organism evidence="2 3">
    <name type="scientific">Caulobacter ginsengisoli</name>
    <dbReference type="NCBI Taxonomy" id="400775"/>
    <lineage>
        <taxon>Bacteria</taxon>
        <taxon>Pseudomonadati</taxon>
        <taxon>Pseudomonadota</taxon>
        <taxon>Alphaproteobacteria</taxon>
        <taxon>Caulobacterales</taxon>
        <taxon>Caulobacteraceae</taxon>
        <taxon>Caulobacter</taxon>
    </lineage>
</organism>
<keyword evidence="3" id="KW-1185">Reference proteome</keyword>